<accession>A0A9W7F3Y6</accession>
<feature type="region of interest" description="Disordered" evidence="3">
    <location>
        <begin position="314"/>
        <end position="353"/>
    </location>
</feature>
<evidence type="ECO:0000256" key="2">
    <source>
        <dbReference type="ARBA" id="ARBA00022737"/>
    </source>
</evidence>
<dbReference type="EMBL" id="BRXX01000287">
    <property type="protein sequence ID" value="GMI02680.1"/>
    <property type="molecule type" value="Genomic_DNA"/>
</dbReference>
<evidence type="ECO:0000259" key="4">
    <source>
        <dbReference type="PROSITE" id="PS50097"/>
    </source>
</evidence>
<evidence type="ECO:0000256" key="1">
    <source>
        <dbReference type="ARBA" id="ARBA00022441"/>
    </source>
</evidence>
<dbReference type="PROSITE" id="PS50097">
    <property type="entry name" value="BTB"/>
    <property type="match status" value="1"/>
</dbReference>
<dbReference type="SUPFAM" id="SSF54695">
    <property type="entry name" value="POZ domain"/>
    <property type="match status" value="1"/>
</dbReference>
<dbReference type="Gene3D" id="1.25.40.420">
    <property type="match status" value="1"/>
</dbReference>
<evidence type="ECO:0000313" key="5">
    <source>
        <dbReference type="EMBL" id="GMI02680.1"/>
    </source>
</evidence>
<feature type="domain" description="BTB" evidence="4">
    <location>
        <begin position="436"/>
        <end position="503"/>
    </location>
</feature>
<feature type="region of interest" description="Disordered" evidence="3">
    <location>
        <begin position="606"/>
        <end position="632"/>
    </location>
</feature>
<evidence type="ECO:0000256" key="3">
    <source>
        <dbReference type="SAM" id="MobiDB-lite"/>
    </source>
</evidence>
<dbReference type="SMART" id="SM00612">
    <property type="entry name" value="Kelch"/>
    <property type="match status" value="2"/>
</dbReference>
<dbReference type="Gene3D" id="2.120.10.80">
    <property type="entry name" value="Kelch-type beta propeller"/>
    <property type="match status" value="2"/>
</dbReference>
<reference evidence="6" key="1">
    <citation type="journal article" date="2023" name="Commun. Biol.">
        <title>Genome analysis of Parmales, the sister group of diatoms, reveals the evolutionary specialization of diatoms from phago-mixotrophs to photoautotrophs.</title>
        <authorList>
            <person name="Ban H."/>
            <person name="Sato S."/>
            <person name="Yoshikawa S."/>
            <person name="Yamada K."/>
            <person name="Nakamura Y."/>
            <person name="Ichinomiya M."/>
            <person name="Sato N."/>
            <person name="Blanc-Mathieu R."/>
            <person name="Endo H."/>
            <person name="Kuwata A."/>
            <person name="Ogata H."/>
        </authorList>
    </citation>
    <scope>NUCLEOTIDE SEQUENCE [LARGE SCALE GENOMIC DNA]</scope>
    <source>
        <strain evidence="6">NIES 3699</strain>
    </source>
</reference>
<keyword evidence="2" id="KW-0677">Repeat</keyword>
<dbReference type="InterPro" id="IPR000210">
    <property type="entry name" value="BTB/POZ_dom"/>
</dbReference>
<gene>
    <name evidence="5" type="ORF">TrVE_jg6924</name>
</gene>
<proteinExistence type="predicted"/>
<dbReference type="SMART" id="SM00225">
    <property type="entry name" value="BTB"/>
    <property type="match status" value="1"/>
</dbReference>
<evidence type="ECO:0000313" key="6">
    <source>
        <dbReference type="Proteomes" id="UP001165160"/>
    </source>
</evidence>
<dbReference type="InterPro" id="IPR015915">
    <property type="entry name" value="Kelch-typ_b-propeller"/>
</dbReference>
<dbReference type="AlphaFoldDB" id="A0A9W7F3Y6"/>
<name>A0A9W7F3Y6_9STRA</name>
<keyword evidence="6" id="KW-1185">Reference proteome</keyword>
<dbReference type="PANTHER" id="PTHR46376:SF1">
    <property type="entry name" value="LEUCINE-ZIPPER-LIKE TRANSCRIPTIONAL REGULATOR 1"/>
    <property type="match status" value="1"/>
</dbReference>
<dbReference type="SUPFAM" id="SSF117281">
    <property type="entry name" value="Kelch motif"/>
    <property type="match status" value="2"/>
</dbReference>
<dbReference type="PANTHER" id="PTHR46376">
    <property type="entry name" value="LEUCINE-ZIPPER-LIKE TRANSCRIPTIONAL REGULATOR 1"/>
    <property type="match status" value="1"/>
</dbReference>
<dbReference type="Pfam" id="PF00651">
    <property type="entry name" value="BTB"/>
    <property type="match status" value="1"/>
</dbReference>
<dbReference type="Gene3D" id="3.30.710.10">
    <property type="entry name" value="Potassium Channel Kv1.1, Chain A"/>
    <property type="match status" value="1"/>
</dbReference>
<organism evidence="5 6">
    <name type="scientific">Triparma verrucosa</name>
    <dbReference type="NCBI Taxonomy" id="1606542"/>
    <lineage>
        <taxon>Eukaryota</taxon>
        <taxon>Sar</taxon>
        <taxon>Stramenopiles</taxon>
        <taxon>Ochrophyta</taxon>
        <taxon>Bolidophyceae</taxon>
        <taxon>Parmales</taxon>
        <taxon>Triparmaceae</taxon>
        <taxon>Triparma</taxon>
    </lineage>
</organism>
<keyword evidence="1" id="KW-0880">Kelch repeat</keyword>
<comment type="caution">
    <text evidence="5">The sequence shown here is derived from an EMBL/GenBank/DDBJ whole genome shotgun (WGS) entry which is preliminary data.</text>
</comment>
<dbReference type="Proteomes" id="UP001165160">
    <property type="component" value="Unassembled WGS sequence"/>
</dbReference>
<dbReference type="InterPro" id="IPR051568">
    <property type="entry name" value="LZTR1/Attractin"/>
</dbReference>
<dbReference type="GO" id="GO:0005794">
    <property type="term" value="C:Golgi apparatus"/>
    <property type="evidence" value="ECO:0007669"/>
    <property type="project" value="TreeGrafter"/>
</dbReference>
<protein>
    <recommendedName>
        <fullName evidence="4">BTB domain-containing protein</fullName>
    </recommendedName>
</protein>
<dbReference type="InterPro" id="IPR006652">
    <property type="entry name" value="Kelch_1"/>
</dbReference>
<dbReference type="InterPro" id="IPR011333">
    <property type="entry name" value="SKP1/BTB/POZ_sf"/>
</dbReference>
<sequence>MPSPHYWQSCPLSVSSPLPPPRSGAASCLGGNNSRMYMFGGYGGSSRLSDLYYYTFKTETWTQVQCNNEEAWPGVRENNGVLVCTGSEVLVFGGYNGKEWLNDLWSLDMENHEWTLLSEEGPSCRFGYVSVVYKTGYYLLGGYDGDRWLNDFWRFDLETKVWKKIVSCDNGGAESEDIDTRFLPSIRSCPCWCMVDFHPLRKSSSSSSPESCMLLMGGYDGVNRMNDFYLYDFLRSEWLLMPVRSRQKPSQRYFHSCVYAPASHKGSNGKLFLISGYNGTDRLDDVWVYDLDSFTWCDLVVDWEAGEKMGAMQSSYERGEREDEAGGAGVGQADDSSVSSVRPRDLERPPPFNYARPAGRSSLVAEYYRGYIYMFGGYNGTVVLNDFYKMKVNGWVEDSWKDVRDDFRKLMNDDQLQVQDVVEEEGVVDMSTKHRGNCIFRVEGRLVMANRGILGARSPYFKQMLFDSGMSESTDDSKVIEIPDTSYECFMKVMEYLYTGEVNDIGGDVVVELLITAELYMMVGLKNLCEDKIRDGVDTEGVASLLITSARHGAEGLKKIAMDFVLEHLEQVKATEGFRELVKEPDLLMEILMKTTMPRDGVGGGIGGGRGGVGGGGSGGDGVGGGGSKTAR</sequence>
<dbReference type="Pfam" id="PF24681">
    <property type="entry name" value="Kelch_KLHDC2_KLHL20_DRC7"/>
    <property type="match status" value="2"/>
</dbReference>